<evidence type="ECO:0000313" key="1">
    <source>
        <dbReference type="EMBL" id="KAA1011443.1"/>
    </source>
</evidence>
<dbReference type="InterPro" id="IPR036188">
    <property type="entry name" value="FAD/NAD-bd_sf"/>
</dbReference>
<dbReference type="RefSeq" id="WP_149670875.1">
    <property type="nucleotide sequence ID" value="NZ_VTUZ01000009.1"/>
</dbReference>
<accession>A0A5B0H8W4</accession>
<organism evidence="1 2">
    <name type="scientific">Paraburkholderia panacisoli</name>
    <dbReference type="NCBI Taxonomy" id="2603818"/>
    <lineage>
        <taxon>Bacteria</taxon>
        <taxon>Pseudomonadati</taxon>
        <taxon>Pseudomonadota</taxon>
        <taxon>Betaproteobacteria</taxon>
        <taxon>Burkholderiales</taxon>
        <taxon>Burkholderiaceae</taxon>
        <taxon>Paraburkholderia</taxon>
    </lineage>
</organism>
<gene>
    <name evidence="1" type="ORF">FVF58_16135</name>
</gene>
<name>A0A5B0H8W4_9BURK</name>
<proteinExistence type="predicted"/>
<dbReference type="Proteomes" id="UP000325273">
    <property type="component" value="Unassembled WGS sequence"/>
</dbReference>
<evidence type="ECO:0000313" key="2">
    <source>
        <dbReference type="Proteomes" id="UP000325273"/>
    </source>
</evidence>
<dbReference type="AlphaFoldDB" id="A0A5B0H8W4"/>
<comment type="caution">
    <text evidence="1">The sequence shown here is derived from an EMBL/GenBank/DDBJ whole genome shotgun (WGS) entry which is preliminary data.</text>
</comment>
<reference evidence="1 2" key="1">
    <citation type="submission" date="2019-08" db="EMBL/GenBank/DDBJ databases">
        <title>Paraburkholderia sp. DCY113.</title>
        <authorList>
            <person name="Kang J."/>
        </authorList>
    </citation>
    <scope>NUCLEOTIDE SEQUENCE [LARGE SCALE GENOMIC DNA]</scope>
    <source>
        <strain evidence="1 2">DCY113</strain>
    </source>
</reference>
<protein>
    <submittedName>
        <fullName evidence="1">Uncharacterized protein</fullName>
    </submittedName>
</protein>
<keyword evidence="2" id="KW-1185">Reference proteome</keyword>
<sequence length="101" mass="11174">MTFADPFSLFVPARTPRQLQSVERSSGVLRRMTSHHPSLFRVYHGSSAHRLSVRVAGDVAMIESADVVVIRSGWLGAAIAYYLAKRGTLRVALFEWLEAGS</sequence>
<dbReference type="Gene3D" id="3.50.50.60">
    <property type="entry name" value="FAD/NAD(P)-binding domain"/>
    <property type="match status" value="1"/>
</dbReference>
<dbReference type="SUPFAM" id="SSF51905">
    <property type="entry name" value="FAD/NAD(P)-binding domain"/>
    <property type="match status" value="1"/>
</dbReference>
<dbReference type="EMBL" id="VTUZ01000009">
    <property type="protein sequence ID" value="KAA1011443.1"/>
    <property type="molecule type" value="Genomic_DNA"/>
</dbReference>